<proteinExistence type="predicted"/>
<dbReference type="AlphaFoldDB" id="A0A1R1X8E9"/>
<evidence type="ECO:0000313" key="2">
    <source>
        <dbReference type="Proteomes" id="UP000187283"/>
    </source>
</evidence>
<protein>
    <submittedName>
        <fullName evidence="1">Uncharacterized protein</fullName>
    </submittedName>
</protein>
<dbReference type="Proteomes" id="UP000187283">
    <property type="component" value="Unassembled WGS sequence"/>
</dbReference>
<dbReference type="EMBL" id="LSSN01004779">
    <property type="protein sequence ID" value="OMJ10910.1"/>
    <property type="molecule type" value="Genomic_DNA"/>
</dbReference>
<organism evidence="1 2">
    <name type="scientific">Smittium culicis</name>
    <dbReference type="NCBI Taxonomy" id="133412"/>
    <lineage>
        <taxon>Eukaryota</taxon>
        <taxon>Fungi</taxon>
        <taxon>Fungi incertae sedis</taxon>
        <taxon>Zoopagomycota</taxon>
        <taxon>Kickxellomycotina</taxon>
        <taxon>Harpellomycetes</taxon>
        <taxon>Harpellales</taxon>
        <taxon>Legeriomycetaceae</taxon>
        <taxon>Smittium</taxon>
    </lineage>
</organism>
<comment type="caution">
    <text evidence="1">The sequence shown here is derived from an EMBL/GenBank/DDBJ whole genome shotgun (WGS) entry which is preliminary data.</text>
</comment>
<reference evidence="1 2" key="1">
    <citation type="submission" date="2017-01" db="EMBL/GenBank/DDBJ databases">
        <authorList>
            <person name="Mah S.A."/>
            <person name="Swanson W.J."/>
            <person name="Moy G.W."/>
            <person name="Vacquier V.D."/>
        </authorList>
    </citation>
    <scope>NUCLEOTIDE SEQUENCE [LARGE SCALE GENOMIC DNA]</scope>
    <source>
        <strain evidence="1 2">GSMNP</strain>
    </source>
</reference>
<accession>A0A1R1X8E9</accession>
<gene>
    <name evidence="1" type="ORF">AYI70_g10039</name>
</gene>
<sequence>MDFECIEDFVHQWNEAVDAEQESSDDPLDSIGRVDFSREECGRELAQQKGNNGFNRMANETDFEDDRGVLVGADIVYSAQKRKDQHDPELTWSRERYHPARLGHLAESIVRTIDFQRNLRLFRQL</sequence>
<keyword evidence="2" id="KW-1185">Reference proteome</keyword>
<name>A0A1R1X8E9_9FUNG</name>
<evidence type="ECO:0000313" key="1">
    <source>
        <dbReference type="EMBL" id="OMJ10910.1"/>
    </source>
</evidence>